<organism evidence="1">
    <name type="scientific">marine metagenome</name>
    <dbReference type="NCBI Taxonomy" id="408172"/>
    <lineage>
        <taxon>unclassified sequences</taxon>
        <taxon>metagenomes</taxon>
        <taxon>ecological metagenomes</taxon>
    </lineage>
</organism>
<proteinExistence type="predicted"/>
<accession>A0A381PP36</accession>
<gene>
    <name evidence="1" type="ORF">METZ01_LOCUS20721</name>
</gene>
<dbReference type="EMBL" id="UINC01001024">
    <property type="protein sequence ID" value="SUZ67867.1"/>
    <property type="molecule type" value="Genomic_DNA"/>
</dbReference>
<reference evidence="1" key="1">
    <citation type="submission" date="2018-05" db="EMBL/GenBank/DDBJ databases">
        <authorList>
            <person name="Lanie J.A."/>
            <person name="Ng W.-L."/>
            <person name="Kazmierczak K.M."/>
            <person name="Andrzejewski T.M."/>
            <person name="Davidsen T.M."/>
            <person name="Wayne K.J."/>
            <person name="Tettelin H."/>
            <person name="Glass J.I."/>
            <person name="Rusch D."/>
            <person name="Podicherti R."/>
            <person name="Tsui H.-C.T."/>
            <person name="Winkler M.E."/>
        </authorList>
    </citation>
    <scope>NUCLEOTIDE SEQUENCE</scope>
</reference>
<name>A0A381PP36_9ZZZZ</name>
<dbReference type="AlphaFoldDB" id="A0A381PP36"/>
<evidence type="ECO:0000313" key="1">
    <source>
        <dbReference type="EMBL" id="SUZ67867.1"/>
    </source>
</evidence>
<protein>
    <submittedName>
        <fullName evidence="1">Uncharacterized protein</fullName>
    </submittedName>
</protein>
<sequence>MKSILILDGIGLIGKKLISQIDFYCKK</sequence>